<dbReference type="PANTHER" id="PTHR24220">
    <property type="entry name" value="IMPORT ATP-BINDING PROTEIN"/>
    <property type="match status" value="1"/>
</dbReference>
<evidence type="ECO:0000256" key="2">
    <source>
        <dbReference type="ARBA" id="ARBA00022741"/>
    </source>
</evidence>
<keyword evidence="3" id="KW-0067">ATP-binding</keyword>
<keyword evidence="2" id="KW-0547">Nucleotide-binding</keyword>
<dbReference type="AlphaFoldDB" id="A0A6B2L7V7"/>
<dbReference type="GO" id="GO:0022857">
    <property type="term" value="F:transmembrane transporter activity"/>
    <property type="evidence" value="ECO:0007669"/>
    <property type="project" value="TreeGrafter"/>
</dbReference>
<dbReference type="FunFam" id="3.40.50.300:FF:000032">
    <property type="entry name" value="Export ABC transporter ATP-binding protein"/>
    <property type="match status" value="1"/>
</dbReference>
<sequence length="344" mass="39188">MRGVSMNVKKGEFVIIFGLSGGGKTTLLNVIGTIDKPTKGELYLCGHRIDSNTTDDTLSFLRLKKIGFVFQTFNLLSSLTALENVEMPMILAGELSAEERRKRAIELLTKVGMGERLNHVPSQLSGGEQQRVTIARAVANRPEILLLDEPTGDLDSMNTCIVLKQLLQLNEEEKITLIMVTHDVGIKNFSHRVIWMRDGKIQNVEPISKRRRNTRIQELDEEYELLKKGIRQQHVPFKNTTIRSPNDYDTNPLYEKKAPKHFKFSEKYKTLPETIPLDDYEDHPKHKTTSKASQAQLVINIDSDHPEEDPEEEDQSTKPKAKGLKDRLFNKKTTQESEVLININ</sequence>
<dbReference type="InterPro" id="IPR003439">
    <property type="entry name" value="ABC_transporter-like_ATP-bd"/>
</dbReference>
<accession>A0A6B2L7V7</accession>
<dbReference type="InterPro" id="IPR017911">
    <property type="entry name" value="MacB-like_ATP-bd"/>
</dbReference>
<feature type="region of interest" description="Disordered" evidence="4">
    <location>
        <begin position="275"/>
        <end position="344"/>
    </location>
</feature>
<dbReference type="InterPro" id="IPR027417">
    <property type="entry name" value="P-loop_NTPase"/>
</dbReference>
<dbReference type="Gene3D" id="3.40.50.300">
    <property type="entry name" value="P-loop containing nucleotide triphosphate hydrolases"/>
    <property type="match status" value="1"/>
</dbReference>
<keyword evidence="1" id="KW-0813">Transport</keyword>
<evidence type="ECO:0000256" key="4">
    <source>
        <dbReference type="SAM" id="MobiDB-lite"/>
    </source>
</evidence>
<evidence type="ECO:0000256" key="3">
    <source>
        <dbReference type="ARBA" id="ARBA00022840"/>
    </source>
</evidence>
<dbReference type="PROSITE" id="PS50893">
    <property type="entry name" value="ABC_TRANSPORTER_2"/>
    <property type="match status" value="1"/>
</dbReference>
<dbReference type="GO" id="GO:0098796">
    <property type="term" value="C:membrane protein complex"/>
    <property type="evidence" value="ECO:0007669"/>
    <property type="project" value="UniProtKB-ARBA"/>
</dbReference>
<reference evidence="6" key="1">
    <citation type="journal article" date="2020" name="J. Eukaryot. Microbiol.">
        <title>De novo Sequencing, Assembly and Annotation of the Transcriptome for the Free-Living Testate Amoeba Arcella intermedia.</title>
        <authorList>
            <person name="Ribeiro G.M."/>
            <person name="Porfirio-Sousa A.L."/>
            <person name="Maurer-Alcala X.X."/>
            <person name="Katz L.A."/>
            <person name="Lahr D.J.G."/>
        </authorList>
    </citation>
    <scope>NUCLEOTIDE SEQUENCE</scope>
</reference>
<evidence type="ECO:0000259" key="5">
    <source>
        <dbReference type="PROSITE" id="PS50893"/>
    </source>
</evidence>
<feature type="domain" description="ABC transporter" evidence="5">
    <location>
        <begin position="1"/>
        <end position="223"/>
    </location>
</feature>
<dbReference type="GO" id="GO:0005886">
    <property type="term" value="C:plasma membrane"/>
    <property type="evidence" value="ECO:0007669"/>
    <property type="project" value="TreeGrafter"/>
</dbReference>
<dbReference type="EMBL" id="GIBP01003949">
    <property type="protein sequence ID" value="NDV32918.1"/>
    <property type="molecule type" value="Transcribed_RNA"/>
</dbReference>
<dbReference type="InterPro" id="IPR015854">
    <property type="entry name" value="ABC_transpr_LolD-like"/>
</dbReference>
<evidence type="ECO:0000313" key="6">
    <source>
        <dbReference type="EMBL" id="NDV32918.1"/>
    </source>
</evidence>
<name>A0A6B2L7V7_9EUKA</name>
<evidence type="ECO:0000256" key="1">
    <source>
        <dbReference type="ARBA" id="ARBA00022448"/>
    </source>
</evidence>
<dbReference type="CDD" id="cd03255">
    <property type="entry name" value="ABC_MJ0796_LolCDE_FtsE"/>
    <property type="match status" value="1"/>
</dbReference>
<protein>
    <recommendedName>
        <fullName evidence="5">ABC transporter domain-containing protein</fullName>
    </recommendedName>
</protein>
<organism evidence="6">
    <name type="scientific">Arcella intermedia</name>
    <dbReference type="NCBI Taxonomy" id="1963864"/>
    <lineage>
        <taxon>Eukaryota</taxon>
        <taxon>Amoebozoa</taxon>
        <taxon>Tubulinea</taxon>
        <taxon>Elardia</taxon>
        <taxon>Arcellinida</taxon>
        <taxon>Sphaerothecina</taxon>
        <taxon>Arcellidae</taxon>
        <taxon>Arcella</taxon>
    </lineage>
</organism>
<dbReference type="SUPFAM" id="SSF52540">
    <property type="entry name" value="P-loop containing nucleoside triphosphate hydrolases"/>
    <property type="match status" value="1"/>
</dbReference>
<dbReference type="GO" id="GO:0016887">
    <property type="term" value="F:ATP hydrolysis activity"/>
    <property type="evidence" value="ECO:0007669"/>
    <property type="project" value="InterPro"/>
</dbReference>
<proteinExistence type="predicted"/>
<dbReference type="InterPro" id="IPR003593">
    <property type="entry name" value="AAA+_ATPase"/>
</dbReference>
<feature type="compositionally biased region" description="Basic and acidic residues" evidence="4">
    <location>
        <begin position="323"/>
        <end position="335"/>
    </location>
</feature>
<dbReference type="PANTHER" id="PTHR24220:SF688">
    <property type="entry name" value="ABC TRANSPORTER H FAMILY MEMBER 2"/>
    <property type="match status" value="1"/>
</dbReference>
<dbReference type="GO" id="GO:0005524">
    <property type="term" value="F:ATP binding"/>
    <property type="evidence" value="ECO:0007669"/>
    <property type="project" value="UniProtKB-KW"/>
</dbReference>
<dbReference type="Pfam" id="PF00005">
    <property type="entry name" value="ABC_tran"/>
    <property type="match status" value="1"/>
</dbReference>
<dbReference type="PROSITE" id="PS00211">
    <property type="entry name" value="ABC_TRANSPORTER_1"/>
    <property type="match status" value="1"/>
</dbReference>
<dbReference type="InterPro" id="IPR017871">
    <property type="entry name" value="ABC_transporter-like_CS"/>
</dbReference>
<dbReference type="SMART" id="SM00382">
    <property type="entry name" value="AAA"/>
    <property type="match status" value="1"/>
</dbReference>
<feature type="compositionally biased region" description="Acidic residues" evidence="4">
    <location>
        <begin position="305"/>
        <end position="314"/>
    </location>
</feature>